<protein>
    <submittedName>
        <fullName evidence="1">Uncharacterized protein</fullName>
    </submittedName>
</protein>
<gene>
    <name evidence="1" type="ORF">CEV33_2900</name>
</gene>
<accession>A0A256F313</accession>
<organism evidence="1 2">
    <name type="scientific">Brucella grignonensis</name>
    <dbReference type="NCBI Taxonomy" id="94627"/>
    <lineage>
        <taxon>Bacteria</taxon>
        <taxon>Pseudomonadati</taxon>
        <taxon>Pseudomonadota</taxon>
        <taxon>Alphaproteobacteria</taxon>
        <taxon>Hyphomicrobiales</taxon>
        <taxon>Brucellaceae</taxon>
        <taxon>Brucella/Ochrobactrum group</taxon>
        <taxon>Brucella</taxon>
    </lineage>
</organism>
<dbReference type="AlphaFoldDB" id="A0A256F313"/>
<dbReference type="Proteomes" id="UP000216478">
    <property type="component" value="Unassembled WGS sequence"/>
</dbReference>
<comment type="caution">
    <text evidence="1">The sequence shown here is derived from an EMBL/GenBank/DDBJ whole genome shotgun (WGS) entry which is preliminary data.</text>
</comment>
<sequence length="50" mass="5950">MGQKVAKFGGFGVKYALKIRRIRKWQPDFTLFVKTRLRYLLFSQFMHLAG</sequence>
<name>A0A256F313_9HYPH</name>
<keyword evidence="2" id="KW-1185">Reference proteome</keyword>
<proteinExistence type="predicted"/>
<evidence type="ECO:0000313" key="1">
    <source>
        <dbReference type="EMBL" id="OYR09173.1"/>
    </source>
</evidence>
<evidence type="ECO:0000313" key="2">
    <source>
        <dbReference type="Proteomes" id="UP000216478"/>
    </source>
</evidence>
<reference evidence="1 2" key="1">
    <citation type="submission" date="2017-07" db="EMBL/GenBank/DDBJ databases">
        <title>Phylogenetic study on the rhizospheric bacterium Ochrobactrum sp. A44.</title>
        <authorList>
            <person name="Krzyzanowska D.M."/>
            <person name="Ossowicki A."/>
            <person name="Rajewska M."/>
            <person name="Maciag T."/>
            <person name="Kaczynski Z."/>
            <person name="Czerwicka M."/>
            <person name="Jafra S."/>
        </authorList>
    </citation>
    <scope>NUCLEOTIDE SEQUENCE [LARGE SCALE GENOMIC DNA]</scope>
    <source>
        <strain evidence="1 2">OgA9a</strain>
    </source>
</reference>
<dbReference type="EMBL" id="NNRL01000164">
    <property type="protein sequence ID" value="OYR09173.1"/>
    <property type="molecule type" value="Genomic_DNA"/>
</dbReference>